<evidence type="ECO:0000313" key="2">
    <source>
        <dbReference type="Proteomes" id="UP001163105"/>
    </source>
</evidence>
<sequence length="103" mass="11018">MSVVLEQTVYVLAHYDHAAGVATICGVFAELQDANAECLQLARRAGITLTNESTTTGPDGTHMSPVEPVRWDAPEGVSCWVEAHAVKPTRVVKLAFALGRLSI</sequence>
<reference evidence="1" key="1">
    <citation type="submission" date="2023-01" db="EMBL/GenBank/DDBJ databases">
        <title>The growth and conidiation of Purpureocillium lavendulum are regulated by nitrogen source and histone H3K14 acetylation.</title>
        <authorList>
            <person name="Tang P."/>
            <person name="Han J."/>
            <person name="Zhang C."/>
            <person name="Tang P."/>
            <person name="Qi F."/>
            <person name="Zhang K."/>
            <person name="Liang L."/>
        </authorList>
    </citation>
    <scope>NUCLEOTIDE SEQUENCE</scope>
    <source>
        <strain evidence="1">YMF1.00683</strain>
    </source>
</reference>
<dbReference type="AlphaFoldDB" id="A0AB34FET8"/>
<dbReference type="Proteomes" id="UP001163105">
    <property type="component" value="Unassembled WGS sequence"/>
</dbReference>
<accession>A0AB34FET8</accession>
<keyword evidence="2" id="KW-1185">Reference proteome</keyword>
<dbReference type="EMBL" id="JAQHRD010000013">
    <property type="protein sequence ID" value="KAJ6437194.1"/>
    <property type="molecule type" value="Genomic_DNA"/>
</dbReference>
<protein>
    <submittedName>
        <fullName evidence="1">Uncharacterized protein</fullName>
    </submittedName>
</protein>
<evidence type="ECO:0000313" key="1">
    <source>
        <dbReference type="EMBL" id="KAJ6437194.1"/>
    </source>
</evidence>
<comment type="caution">
    <text evidence="1">The sequence shown here is derived from an EMBL/GenBank/DDBJ whole genome shotgun (WGS) entry which is preliminary data.</text>
</comment>
<organism evidence="1 2">
    <name type="scientific">Purpureocillium lavendulum</name>
    <dbReference type="NCBI Taxonomy" id="1247861"/>
    <lineage>
        <taxon>Eukaryota</taxon>
        <taxon>Fungi</taxon>
        <taxon>Dikarya</taxon>
        <taxon>Ascomycota</taxon>
        <taxon>Pezizomycotina</taxon>
        <taxon>Sordariomycetes</taxon>
        <taxon>Hypocreomycetidae</taxon>
        <taxon>Hypocreales</taxon>
        <taxon>Ophiocordycipitaceae</taxon>
        <taxon>Purpureocillium</taxon>
    </lineage>
</organism>
<gene>
    <name evidence="1" type="ORF">O9K51_10164</name>
</gene>
<name>A0AB34FET8_9HYPO</name>
<proteinExistence type="predicted"/>